<evidence type="ECO:0008006" key="4">
    <source>
        <dbReference type="Google" id="ProtNLM"/>
    </source>
</evidence>
<organism evidence="2 3">
    <name type="scientific">Brevibacterium gallinarum</name>
    <dbReference type="NCBI Taxonomy" id="2762220"/>
    <lineage>
        <taxon>Bacteria</taxon>
        <taxon>Bacillati</taxon>
        <taxon>Actinomycetota</taxon>
        <taxon>Actinomycetes</taxon>
        <taxon>Micrococcales</taxon>
        <taxon>Brevibacteriaceae</taxon>
        <taxon>Brevibacterium</taxon>
    </lineage>
</organism>
<gene>
    <name evidence="2" type="ORF">H9634_09335</name>
</gene>
<keyword evidence="1" id="KW-0812">Transmembrane</keyword>
<keyword evidence="1" id="KW-1133">Transmembrane helix</keyword>
<evidence type="ECO:0000256" key="1">
    <source>
        <dbReference type="SAM" id="Phobius"/>
    </source>
</evidence>
<accession>A0ABR8WV70</accession>
<feature type="transmembrane region" description="Helical" evidence="1">
    <location>
        <begin position="105"/>
        <end position="124"/>
    </location>
</feature>
<dbReference type="EMBL" id="JACSPY010000008">
    <property type="protein sequence ID" value="MBD8020980.1"/>
    <property type="molecule type" value="Genomic_DNA"/>
</dbReference>
<evidence type="ECO:0000313" key="3">
    <source>
        <dbReference type="Proteomes" id="UP000651517"/>
    </source>
</evidence>
<dbReference type="RefSeq" id="WP_191726403.1">
    <property type="nucleotide sequence ID" value="NZ_JACSPY010000008.1"/>
</dbReference>
<protein>
    <recommendedName>
        <fullName evidence="4">Integral membrane protein</fullName>
    </recommendedName>
</protein>
<dbReference type="Proteomes" id="UP000651517">
    <property type="component" value="Unassembled WGS sequence"/>
</dbReference>
<reference evidence="2 3" key="1">
    <citation type="submission" date="2020-08" db="EMBL/GenBank/DDBJ databases">
        <title>A Genomic Blueprint of the Chicken Gut Microbiome.</title>
        <authorList>
            <person name="Gilroy R."/>
            <person name="Ravi A."/>
            <person name="Getino M."/>
            <person name="Pursley I."/>
            <person name="Horton D.L."/>
            <person name="Alikhan N.-F."/>
            <person name="Baker D."/>
            <person name="Gharbi K."/>
            <person name="Hall N."/>
            <person name="Watson M."/>
            <person name="Adriaenssens E.M."/>
            <person name="Foster-Nyarko E."/>
            <person name="Jarju S."/>
            <person name="Secka A."/>
            <person name="Antonio M."/>
            <person name="Oren A."/>
            <person name="Chaudhuri R."/>
            <person name="La Ragione R.M."/>
            <person name="Hildebrand F."/>
            <person name="Pallen M.J."/>
        </authorList>
    </citation>
    <scope>NUCLEOTIDE SEQUENCE [LARGE SCALE GENOMIC DNA]</scope>
    <source>
        <strain evidence="2 3">Re57</strain>
    </source>
</reference>
<proteinExistence type="predicted"/>
<comment type="caution">
    <text evidence="2">The sequence shown here is derived from an EMBL/GenBank/DDBJ whole genome shotgun (WGS) entry which is preliminary data.</text>
</comment>
<keyword evidence="1" id="KW-0472">Membrane</keyword>
<feature type="transmembrane region" description="Helical" evidence="1">
    <location>
        <begin position="66"/>
        <end position="85"/>
    </location>
</feature>
<sequence>MTVHPVSPTPHAASTEAERIAQVPTHDEIRTASLRTASGPATLFWTALLVGNITTLSAFGDHAQTQHILFSATAVMALPGLILVLRARSGFPVLGLRDGSRKSVLRARLLGLIGPGLMAVWGFPFPGSGLPAAVAAVEAIASVLILVSMLWLQLRITDIVNQPAEPS</sequence>
<evidence type="ECO:0000313" key="2">
    <source>
        <dbReference type="EMBL" id="MBD8020980.1"/>
    </source>
</evidence>
<name>A0ABR8WV70_9MICO</name>
<keyword evidence="3" id="KW-1185">Reference proteome</keyword>
<feature type="transmembrane region" description="Helical" evidence="1">
    <location>
        <begin position="130"/>
        <end position="152"/>
    </location>
</feature>